<evidence type="ECO:0000313" key="4">
    <source>
        <dbReference type="Proteomes" id="UP000248857"/>
    </source>
</evidence>
<name>A0A2W1K0V2_9CYAN</name>
<dbReference type="AlphaFoldDB" id="A0A2W1K0V2"/>
<dbReference type="Proteomes" id="UP000248857">
    <property type="component" value="Unassembled WGS sequence"/>
</dbReference>
<dbReference type="GO" id="GO:0016740">
    <property type="term" value="F:transferase activity"/>
    <property type="evidence" value="ECO:0007669"/>
    <property type="project" value="UniProtKB-KW"/>
</dbReference>
<dbReference type="PANTHER" id="PTHR43179">
    <property type="entry name" value="RHAMNOSYLTRANSFERASE WBBL"/>
    <property type="match status" value="1"/>
</dbReference>
<sequence>MQKLSVIVPVHNGGDGFRRCLASLTEFAPPGTEIIVVADGESDSSWKLADEFGTRLIRLPESRGPAVARNSGAAVAEGDILFFVDADVVVHPDTMSKVLQAFEHNASLSALIGSYDDSPGASNFLSQYKNLFHHYNHQLGNEEASTFWGACGAIRRPIFEKVGGFDEKYRRPCIEDIELGYRLKRAGYQIGLEKDIQVKHLKCWKPFSLLRAEVFYRALPWTALLLEIKQESPQDYAKFTSDLNLRTSSQVSVVLVFAFLASIVIALFWPIIWLLTAALLCLVIGINIPVYHFFQKERGILFALQVIPWHIFYYFYSGLSFAIGNLRFIFKETTFAP</sequence>
<dbReference type="Pfam" id="PF00535">
    <property type="entry name" value="Glycos_transf_2"/>
    <property type="match status" value="1"/>
</dbReference>
<keyword evidence="1" id="KW-0812">Transmembrane</keyword>
<feature type="domain" description="Glycosyltransferase 2-like" evidence="2">
    <location>
        <begin position="5"/>
        <end position="162"/>
    </location>
</feature>
<comment type="caution">
    <text evidence="3">The sequence shown here is derived from an EMBL/GenBank/DDBJ whole genome shotgun (WGS) entry which is preliminary data.</text>
</comment>
<keyword evidence="1" id="KW-1133">Transmembrane helix</keyword>
<dbReference type="SUPFAM" id="SSF53448">
    <property type="entry name" value="Nucleotide-diphospho-sugar transferases"/>
    <property type="match status" value="1"/>
</dbReference>
<evidence type="ECO:0000256" key="1">
    <source>
        <dbReference type="SAM" id="Phobius"/>
    </source>
</evidence>
<dbReference type="PANTHER" id="PTHR43179:SF7">
    <property type="entry name" value="RHAMNOSYLTRANSFERASE WBBL"/>
    <property type="match status" value="1"/>
</dbReference>
<keyword evidence="3" id="KW-0808">Transferase</keyword>
<keyword evidence="4" id="KW-1185">Reference proteome</keyword>
<accession>A0A2W1K0V2</accession>
<feature type="transmembrane region" description="Helical" evidence="1">
    <location>
        <begin position="275"/>
        <end position="294"/>
    </location>
</feature>
<protein>
    <submittedName>
        <fullName evidence="3">Mycofactocin biosynthesis glycosyltransferase MftF</fullName>
        <ecNumber evidence="3">2.-.-.-</ecNumber>
    </submittedName>
</protein>
<dbReference type="RefSeq" id="WP_110985410.1">
    <property type="nucleotide sequence ID" value="NZ_CAWNWM010000003.1"/>
</dbReference>
<dbReference type="InterPro" id="IPR029044">
    <property type="entry name" value="Nucleotide-diphossugar_trans"/>
</dbReference>
<dbReference type="EC" id="2.-.-.-" evidence="3"/>
<dbReference type="Gene3D" id="3.90.550.10">
    <property type="entry name" value="Spore Coat Polysaccharide Biosynthesis Protein SpsA, Chain A"/>
    <property type="match status" value="1"/>
</dbReference>
<organism evidence="3 4">
    <name type="scientific">Acaryochloris thomasi RCC1774</name>
    <dbReference type="NCBI Taxonomy" id="1764569"/>
    <lineage>
        <taxon>Bacteria</taxon>
        <taxon>Bacillati</taxon>
        <taxon>Cyanobacteriota</taxon>
        <taxon>Cyanophyceae</taxon>
        <taxon>Acaryochloridales</taxon>
        <taxon>Acaryochloridaceae</taxon>
        <taxon>Acaryochloris</taxon>
        <taxon>Acaryochloris thomasi</taxon>
    </lineage>
</organism>
<evidence type="ECO:0000259" key="2">
    <source>
        <dbReference type="Pfam" id="PF00535"/>
    </source>
</evidence>
<feature type="transmembrane region" description="Helical" evidence="1">
    <location>
        <begin position="306"/>
        <end position="330"/>
    </location>
</feature>
<feature type="transmembrane region" description="Helical" evidence="1">
    <location>
        <begin position="251"/>
        <end position="269"/>
    </location>
</feature>
<keyword evidence="1" id="KW-0472">Membrane</keyword>
<dbReference type="InterPro" id="IPR001173">
    <property type="entry name" value="Glyco_trans_2-like"/>
</dbReference>
<evidence type="ECO:0000313" key="3">
    <source>
        <dbReference type="EMBL" id="PZD74211.1"/>
    </source>
</evidence>
<dbReference type="OrthoDB" id="3655479at2"/>
<proteinExistence type="predicted"/>
<gene>
    <name evidence="3" type="primary">mftF_3</name>
    <name evidence="3" type="ORF">C1752_01454</name>
</gene>
<reference evidence="3 4" key="1">
    <citation type="journal article" date="2018" name="Sci. Rep.">
        <title>A novel species of the marine cyanobacterium Acaryochloris with a unique pigment content and lifestyle.</title>
        <authorList>
            <person name="Partensky F."/>
            <person name="Six C."/>
            <person name="Ratin M."/>
            <person name="Garczarek L."/>
            <person name="Vaulot D."/>
            <person name="Probert I."/>
            <person name="Calteau A."/>
            <person name="Gourvil P."/>
            <person name="Marie D."/>
            <person name="Grebert T."/>
            <person name="Bouchier C."/>
            <person name="Le Panse S."/>
            <person name="Gachenot M."/>
            <person name="Rodriguez F."/>
            <person name="Garrido J.L."/>
        </authorList>
    </citation>
    <scope>NUCLEOTIDE SEQUENCE [LARGE SCALE GENOMIC DNA]</scope>
    <source>
        <strain evidence="3 4">RCC1774</strain>
    </source>
</reference>
<dbReference type="EMBL" id="PQWO01000003">
    <property type="protein sequence ID" value="PZD74211.1"/>
    <property type="molecule type" value="Genomic_DNA"/>
</dbReference>